<dbReference type="RefSeq" id="XP_002177157.1">
    <property type="nucleotide sequence ID" value="XM_002177121.1"/>
</dbReference>
<dbReference type="PaxDb" id="2850-Phatr53967"/>
<protein>
    <submittedName>
        <fullName evidence="3">Uncharacterized protein</fullName>
    </submittedName>
</protein>
<feature type="chain" id="PRO_5002852488" evidence="2">
    <location>
        <begin position="27"/>
        <end position="247"/>
    </location>
</feature>
<evidence type="ECO:0000313" key="4">
    <source>
        <dbReference type="Proteomes" id="UP000000759"/>
    </source>
</evidence>
<feature type="compositionally biased region" description="Polar residues" evidence="1">
    <location>
        <begin position="29"/>
        <end position="38"/>
    </location>
</feature>
<gene>
    <name evidence="3" type="ORF">PHATRDRAFT_53967</name>
</gene>
<keyword evidence="4" id="KW-1185">Reference proteome</keyword>
<dbReference type="GeneID" id="7196331"/>
<evidence type="ECO:0000256" key="2">
    <source>
        <dbReference type="SAM" id="SignalP"/>
    </source>
</evidence>
<dbReference type="EMBL" id="CM000605">
    <property type="protein sequence ID" value="EEC51620.1"/>
    <property type="molecule type" value="Genomic_DNA"/>
</dbReference>
<feature type="region of interest" description="Disordered" evidence="1">
    <location>
        <begin position="29"/>
        <end position="52"/>
    </location>
</feature>
<keyword evidence="2" id="KW-0732">Signal</keyword>
<proteinExistence type="predicted"/>
<dbReference type="KEGG" id="pti:PHATRDRAFT_53967"/>
<reference evidence="4" key="2">
    <citation type="submission" date="2008-08" db="EMBL/GenBank/DDBJ databases">
        <authorList>
            <consortium name="Diatom Consortium"/>
            <person name="Grigoriev I."/>
            <person name="Grimwood J."/>
            <person name="Kuo A."/>
            <person name="Otillar R.P."/>
            <person name="Salamov A."/>
            <person name="Detter J.C."/>
            <person name="Lindquist E."/>
            <person name="Shapiro H."/>
            <person name="Lucas S."/>
            <person name="Glavina del Rio T."/>
            <person name="Pitluck S."/>
            <person name="Rokhsar D."/>
            <person name="Bowler C."/>
        </authorList>
    </citation>
    <scope>GENOME REANNOTATION</scope>
    <source>
        <strain evidence="4">CCAP 1055/1</strain>
    </source>
</reference>
<organism evidence="3 4">
    <name type="scientific">Phaeodactylum tricornutum (strain CCAP 1055/1)</name>
    <dbReference type="NCBI Taxonomy" id="556484"/>
    <lineage>
        <taxon>Eukaryota</taxon>
        <taxon>Sar</taxon>
        <taxon>Stramenopiles</taxon>
        <taxon>Ochrophyta</taxon>
        <taxon>Bacillariophyta</taxon>
        <taxon>Bacillariophyceae</taxon>
        <taxon>Bacillariophycidae</taxon>
        <taxon>Naviculales</taxon>
        <taxon>Phaeodactylaceae</taxon>
        <taxon>Phaeodactylum</taxon>
    </lineage>
</organism>
<evidence type="ECO:0000313" key="3">
    <source>
        <dbReference type="EMBL" id="EEC51620.1"/>
    </source>
</evidence>
<evidence type="ECO:0000256" key="1">
    <source>
        <dbReference type="SAM" id="MobiDB-lite"/>
    </source>
</evidence>
<dbReference type="OrthoDB" id="193290at2759"/>
<name>B7FP56_PHATC</name>
<feature type="signal peptide" evidence="2">
    <location>
        <begin position="1"/>
        <end position="26"/>
    </location>
</feature>
<dbReference type="eggNOG" id="ENOG502SNYG">
    <property type="taxonomic scope" value="Eukaryota"/>
</dbReference>
<reference evidence="3 4" key="1">
    <citation type="journal article" date="2008" name="Nature">
        <title>The Phaeodactylum genome reveals the evolutionary history of diatom genomes.</title>
        <authorList>
            <person name="Bowler C."/>
            <person name="Allen A.E."/>
            <person name="Badger J.H."/>
            <person name="Grimwood J."/>
            <person name="Jabbari K."/>
            <person name="Kuo A."/>
            <person name="Maheswari U."/>
            <person name="Martens C."/>
            <person name="Maumus F."/>
            <person name="Otillar R.P."/>
            <person name="Rayko E."/>
            <person name="Salamov A."/>
            <person name="Vandepoele K."/>
            <person name="Beszteri B."/>
            <person name="Gruber A."/>
            <person name="Heijde M."/>
            <person name="Katinka M."/>
            <person name="Mock T."/>
            <person name="Valentin K."/>
            <person name="Verret F."/>
            <person name="Berges J.A."/>
            <person name="Brownlee C."/>
            <person name="Cadoret J.P."/>
            <person name="Chiovitti A."/>
            <person name="Choi C.J."/>
            <person name="Coesel S."/>
            <person name="De Martino A."/>
            <person name="Detter J.C."/>
            <person name="Durkin C."/>
            <person name="Falciatore A."/>
            <person name="Fournet J."/>
            <person name="Haruta M."/>
            <person name="Huysman M.J."/>
            <person name="Jenkins B.D."/>
            <person name="Jiroutova K."/>
            <person name="Jorgensen R.E."/>
            <person name="Joubert Y."/>
            <person name="Kaplan A."/>
            <person name="Kroger N."/>
            <person name="Kroth P.G."/>
            <person name="La Roche J."/>
            <person name="Lindquist E."/>
            <person name="Lommer M."/>
            <person name="Martin-Jezequel V."/>
            <person name="Lopez P.J."/>
            <person name="Lucas S."/>
            <person name="Mangogna M."/>
            <person name="McGinnis K."/>
            <person name="Medlin L.K."/>
            <person name="Montsant A."/>
            <person name="Oudot-Le Secq M.P."/>
            <person name="Napoli C."/>
            <person name="Obornik M."/>
            <person name="Parker M.S."/>
            <person name="Petit J.L."/>
            <person name="Porcel B.M."/>
            <person name="Poulsen N."/>
            <person name="Robison M."/>
            <person name="Rychlewski L."/>
            <person name="Rynearson T.A."/>
            <person name="Schmutz J."/>
            <person name="Shapiro H."/>
            <person name="Siaut M."/>
            <person name="Stanley M."/>
            <person name="Sussman M.R."/>
            <person name="Taylor A.R."/>
            <person name="Vardi A."/>
            <person name="von Dassow P."/>
            <person name="Vyverman W."/>
            <person name="Willis A."/>
            <person name="Wyrwicz L.S."/>
            <person name="Rokhsar D.S."/>
            <person name="Weissenbach J."/>
            <person name="Armbrust E.V."/>
            <person name="Green B.R."/>
            <person name="Van de Peer Y."/>
            <person name="Grigoriev I.V."/>
        </authorList>
    </citation>
    <scope>NUCLEOTIDE SEQUENCE [LARGE SCALE GENOMIC DNA]</scope>
    <source>
        <strain evidence="3 4">CCAP 1055/1</strain>
    </source>
</reference>
<dbReference type="AlphaFoldDB" id="B7FP56"/>
<accession>B7FP56</accession>
<dbReference type="InParanoid" id="B7FP56"/>
<dbReference type="HOGENOM" id="CLU_1126363_0_0_1"/>
<sequence length="247" mass="28283">MKSRSSTASIFLYVVTLCGLMFDVTSYSPKSPVTTKPNFSPRAPRNSNAAGEEVSVHRILAEERRKQWIDQSLHYYTKVMREERRRTLGQAKNFNSADYQDDFMLLAKKHYFALRKIKDGKPGHAETIYRRVIDELSADDEHCDHAKLAVTTLLLALLLQRLGDIKQTRSVFLNFFRIAVLESAKDEECACSAKVLQAYALFEMKQGHSLKSLDIVCKAVKLDPSLAPVLRWKQFRDALERRAVQQV</sequence>
<dbReference type="Proteomes" id="UP000000759">
    <property type="component" value="Chromosome 1"/>
</dbReference>